<organism evidence="2 3">
    <name type="scientific">Exidia glandulosa HHB12029</name>
    <dbReference type="NCBI Taxonomy" id="1314781"/>
    <lineage>
        <taxon>Eukaryota</taxon>
        <taxon>Fungi</taxon>
        <taxon>Dikarya</taxon>
        <taxon>Basidiomycota</taxon>
        <taxon>Agaricomycotina</taxon>
        <taxon>Agaricomycetes</taxon>
        <taxon>Auriculariales</taxon>
        <taxon>Exidiaceae</taxon>
        <taxon>Exidia</taxon>
    </lineage>
</organism>
<sequence length="158" mass="17354">MQQRRRSGHGIPSDGQDANLFPDRSAHPGLTSAYCVSQEDRPSLVVFPSHSACLQFDQPCNGGHPPINFRSETAPKVSKQATEAAAPAAPALKADTVYTVRPSRLRDLRLQCLCSRARRRALSNAFKQGAQATGRWHRGDTFKRSVPARPESLGKHVR</sequence>
<dbReference type="EMBL" id="KV425886">
    <property type="protein sequence ID" value="KZW02764.1"/>
    <property type="molecule type" value="Genomic_DNA"/>
</dbReference>
<feature type="region of interest" description="Disordered" evidence="1">
    <location>
        <begin position="129"/>
        <end position="158"/>
    </location>
</feature>
<proteinExistence type="predicted"/>
<dbReference type="InParanoid" id="A0A165PWM4"/>
<name>A0A165PWM4_EXIGL</name>
<evidence type="ECO:0000313" key="2">
    <source>
        <dbReference type="EMBL" id="KZW02764.1"/>
    </source>
</evidence>
<dbReference type="AlphaFoldDB" id="A0A165PWM4"/>
<dbReference type="Proteomes" id="UP000077266">
    <property type="component" value="Unassembled WGS sequence"/>
</dbReference>
<keyword evidence="3" id="KW-1185">Reference proteome</keyword>
<evidence type="ECO:0000313" key="3">
    <source>
        <dbReference type="Proteomes" id="UP000077266"/>
    </source>
</evidence>
<accession>A0A165PWM4</accession>
<evidence type="ECO:0000256" key="1">
    <source>
        <dbReference type="SAM" id="MobiDB-lite"/>
    </source>
</evidence>
<protein>
    <submittedName>
        <fullName evidence="2">Uncharacterized protein</fullName>
    </submittedName>
</protein>
<feature type="region of interest" description="Disordered" evidence="1">
    <location>
        <begin position="1"/>
        <end position="25"/>
    </location>
</feature>
<reference evidence="2 3" key="1">
    <citation type="journal article" date="2016" name="Mol. Biol. Evol.">
        <title>Comparative Genomics of Early-Diverging Mushroom-Forming Fungi Provides Insights into the Origins of Lignocellulose Decay Capabilities.</title>
        <authorList>
            <person name="Nagy L.G."/>
            <person name="Riley R."/>
            <person name="Tritt A."/>
            <person name="Adam C."/>
            <person name="Daum C."/>
            <person name="Floudas D."/>
            <person name="Sun H."/>
            <person name="Yadav J.S."/>
            <person name="Pangilinan J."/>
            <person name="Larsson K.H."/>
            <person name="Matsuura K."/>
            <person name="Barry K."/>
            <person name="Labutti K."/>
            <person name="Kuo R."/>
            <person name="Ohm R.A."/>
            <person name="Bhattacharya S.S."/>
            <person name="Shirouzu T."/>
            <person name="Yoshinaga Y."/>
            <person name="Martin F.M."/>
            <person name="Grigoriev I.V."/>
            <person name="Hibbett D.S."/>
        </authorList>
    </citation>
    <scope>NUCLEOTIDE SEQUENCE [LARGE SCALE GENOMIC DNA]</scope>
    <source>
        <strain evidence="2 3">HHB12029</strain>
    </source>
</reference>
<gene>
    <name evidence="2" type="ORF">EXIGLDRAFT_372361</name>
</gene>